<dbReference type="SUPFAM" id="SSF47240">
    <property type="entry name" value="Ferritin-like"/>
    <property type="match status" value="1"/>
</dbReference>
<evidence type="ECO:0000313" key="1">
    <source>
        <dbReference type="EMBL" id="QIK39877.1"/>
    </source>
</evidence>
<dbReference type="AlphaFoldDB" id="A0A6G7VJA5"/>
<gene>
    <name evidence="1" type="ORF">G8E03_03310</name>
</gene>
<dbReference type="RefSeq" id="WP_166188647.1">
    <property type="nucleotide sequence ID" value="NZ_CP049811.1"/>
</dbReference>
<dbReference type="InterPro" id="IPR012347">
    <property type="entry name" value="Ferritin-like"/>
</dbReference>
<dbReference type="Proteomes" id="UP000500791">
    <property type="component" value="Chromosome"/>
</dbReference>
<dbReference type="PANTHER" id="PTHR30565">
    <property type="entry name" value="PROTEIN YCIF"/>
    <property type="match status" value="1"/>
</dbReference>
<dbReference type="PANTHER" id="PTHR30565:SF9">
    <property type="entry name" value="PROTEIN YCIF"/>
    <property type="match status" value="1"/>
</dbReference>
<name>A0A6G7VJA5_9RHOB</name>
<dbReference type="EMBL" id="CP049811">
    <property type="protein sequence ID" value="QIK39877.1"/>
    <property type="molecule type" value="Genomic_DNA"/>
</dbReference>
<reference evidence="1 2" key="1">
    <citation type="submission" date="2020-03" db="EMBL/GenBank/DDBJ databases">
        <title>Complete genome sequence of Monaibacterium sp. ALG8 with diverse plasmids.</title>
        <authorList>
            <person name="Sun C."/>
        </authorList>
    </citation>
    <scope>NUCLEOTIDE SEQUENCE [LARGE SCALE GENOMIC DNA]</scope>
    <source>
        <strain evidence="1 2">ALG8</strain>
    </source>
</reference>
<dbReference type="InterPro" id="IPR010287">
    <property type="entry name" value="DUF892_YciF-like"/>
</dbReference>
<proteinExistence type="predicted"/>
<keyword evidence="2" id="KW-1185">Reference proteome</keyword>
<accession>A0A6G7VJA5</accession>
<dbReference type="InterPro" id="IPR009078">
    <property type="entry name" value="Ferritin-like_SF"/>
</dbReference>
<dbReference type="Pfam" id="PF05974">
    <property type="entry name" value="DUF892"/>
    <property type="match status" value="1"/>
</dbReference>
<dbReference type="KEGG" id="mon:G8E03_03310"/>
<dbReference type="Gene3D" id="1.20.1260.10">
    <property type="match status" value="1"/>
</dbReference>
<protein>
    <submittedName>
        <fullName evidence="1">DUF892 family protein</fullName>
    </submittedName>
</protein>
<dbReference type="InterPro" id="IPR047114">
    <property type="entry name" value="YciF"/>
</dbReference>
<organism evidence="1 2">
    <name type="scientific">Pontivivens nitratireducens</name>
    <dbReference type="NCBI Taxonomy" id="2758038"/>
    <lineage>
        <taxon>Bacteria</taxon>
        <taxon>Pseudomonadati</taxon>
        <taxon>Pseudomonadota</taxon>
        <taxon>Alphaproteobacteria</taxon>
        <taxon>Rhodobacterales</taxon>
        <taxon>Paracoccaceae</taxon>
        <taxon>Pontivivens</taxon>
    </lineage>
</organism>
<evidence type="ECO:0000313" key="2">
    <source>
        <dbReference type="Proteomes" id="UP000500791"/>
    </source>
</evidence>
<sequence>MAFSSLKDIYIDQMQDIYSACKQSKAATQKLHDAATDDELKKALKAGSDGIQDGMDTLSEIIKGHGEDPTDEFCKGMEGLVKEVHAHVLDEDFSDDDVRDAMIITQYQRMAHYAIAGYGCCKAFAKRLDQTDDVTKLDKCLDASYDGDRHMTEIATGSVNKSAAA</sequence>